<evidence type="ECO:0000313" key="1">
    <source>
        <dbReference type="EMBL" id="KYO33326.1"/>
    </source>
</evidence>
<proteinExistence type="predicted"/>
<reference evidence="1 2" key="1">
    <citation type="journal article" date="2012" name="Genome Biol.">
        <title>Sequencing three crocodilian genomes to illuminate the evolution of archosaurs and amniotes.</title>
        <authorList>
            <person name="St John J.A."/>
            <person name="Braun E.L."/>
            <person name="Isberg S.R."/>
            <person name="Miles L.G."/>
            <person name="Chong A.Y."/>
            <person name="Gongora J."/>
            <person name="Dalzell P."/>
            <person name="Moran C."/>
            <person name="Bed'hom B."/>
            <person name="Abzhanov A."/>
            <person name="Burgess S.C."/>
            <person name="Cooksey A.M."/>
            <person name="Castoe T.A."/>
            <person name="Crawford N.G."/>
            <person name="Densmore L.D."/>
            <person name="Drew J.C."/>
            <person name="Edwards S.V."/>
            <person name="Faircloth B.C."/>
            <person name="Fujita M.K."/>
            <person name="Greenwold M.J."/>
            <person name="Hoffmann F.G."/>
            <person name="Howard J.M."/>
            <person name="Iguchi T."/>
            <person name="Janes D.E."/>
            <person name="Khan S.Y."/>
            <person name="Kohno S."/>
            <person name="de Koning A.J."/>
            <person name="Lance S.L."/>
            <person name="McCarthy F.M."/>
            <person name="McCormack J.E."/>
            <person name="Merchant M.E."/>
            <person name="Peterson D.G."/>
            <person name="Pollock D.D."/>
            <person name="Pourmand N."/>
            <person name="Raney B.J."/>
            <person name="Roessler K.A."/>
            <person name="Sanford J.R."/>
            <person name="Sawyer R.H."/>
            <person name="Schmidt C.J."/>
            <person name="Triplett E.W."/>
            <person name="Tuberville T.D."/>
            <person name="Venegas-Anaya M."/>
            <person name="Howard J.T."/>
            <person name="Jarvis E.D."/>
            <person name="Guillette L.J.Jr."/>
            <person name="Glenn T.C."/>
            <person name="Green R.E."/>
            <person name="Ray D.A."/>
        </authorList>
    </citation>
    <scope>NUCLEOTIDE SEQUENCE [LARGE SCALE GENOMIC DNA]</scope>
    <source>
        <strain evidence="1">KSC_2009_1</strain>
    </source>
</reference>
<dbReference type="AlphaFoldDB" id="A0A151N968"/>
<organism evidence="1 2">
    <name type="scientific">Alligator mississippiensis</name>
    <name type="common">American alligator</name>
    <dbReference type="NCBI Taxonomy" id="8496"/>
    <lineage>
        <taxon>Eukaryota</taxon>
        <taxon>Metazoa</taxon>
        <taxon>Chordata</taxon>
        <taxon>Craniata</taxon>
        <taxon>Vertebrata</taxon>
        <taxon>Euteleostomi</taxon>
        <taxon>Archelosauria</taxon>
        <taxon>Archosauria</taxon>
        <taxon>Crocodylia</taxon>
        <taxon>Alligatoridae</taxon>
        <taxon>Alligatorinae</taxon>
        <taxon>Alligator</taxon>
    </lineage>
</organism>
<sequence>MDRGIICSQGAARSVGQDRRRVRSRAMGPILPRFSAVQPQKSLPDTSPVIILMGTCGSGSMTLGIIECGHGQMAPASPTELGDFGSLTTGCGESTVWSSDIFGVNRSLWL</sequence>
<gene>
    <name evidence="1" type="ORF">Y1Q_0008448</name>
</gene>
<comment type="caution">
    <text evidence="1">The sequence shown here is derived from an EMBL/GenBank/DDBJ whole genome shotgun (WGS) entry which is preliminary data.</text>
</comment>
<keyword evidence="2" id="KW-1185">Reference proteome</keyword>
<dbReference type="Proteomes" id="UP000050525">
    <property type="component" value="Unassembled WGS sequence"/>
</dbReference>
<evidence type="ECO:0000313" key="2">
    <source>
        <dbReference type="Proteomes" id="UP000050525"/>
    </source>
</evidence>
<accession>A0A151N968</accession>
<protein>
    <submittedName>
        <fullName evidence="1">Uncharacterized protein</fullName>
    </submittedName>
</protein>
<dbReference type="EMBL" id="AKHW03003742">
    <property type="protein sequence ID" value="KYO33326.1"/>
    <property type="molecule type" value="Genomic_DNA"/>
</dbReference>
<name>A0A151N968_ALLMI</name>